<dbReference type="EMBL" id="JBBJBU010000019">
    <property type="protein sequence ID" value="KAK7202363.1"/>
    <property type="molecule type" value="Genomic_DNA"/>
</dbReference>
<dbReference type="GeneID" id="90036762"/>
<organism evidence="1 2">
    <name type="scientific">Myxozyma melibiosi</name>
    <dbReference type="NCBI Taxonomy" id="54550"/>
    <lineage>
        <taxon>Eukaryota</taxon>
        <taxon>Fungi</taxon>
        <taxon>Dikarya</taxon>
        <taxon>Ascomycota</taxon>
        <taxon>Saccharomycotina</taxon>
        <taxon>Lipomycetes</taxon>
        <taxon>Lipomycetales</taxon>
        <taxon>Lipomycetaceae</taxon>
        <taxon>Myxozyma</taxon>
    </lineage>
</organism>
<keyword evidence="2" id="KW-1185">Reference proteome</keyword>
<dbReference type="Proteomes" id="UP001498771">
    <property type="component" value="Unassembled WGS sequence"/>
</dbReference>
<comment type="caution">
    <text evidence="1">The sequence shown here is derived from an EMBL/GenBank/DDBJ whole genome shotgun (WGS) entry which is preliminary data.</text>
</comment>
<feature type="non-terminal residue" evidence="1">
    <location>
        <position position="241"/>
    </location>
</feature>
<gene>
    <name evidence="1" type="ORF">BZA70DRAFT_270095</name>
</gene>
<sequence length="241" mass="27630">MSADTLFDFLPEYRLIGCKKCRHAVMPDEVPRHLLKKHKLRGPNVREQIKDQILDKWPTVRTTIAEFTMPTGPIPQIPQLELENDKYRCTVCEDPATAFLSSNLGEIQKHWNSQHRATFSPGSHGGVREAGVSTKAERYAGGCVKIFRQRFFASKDQSNYVEVIPMQDPDSAESAEVVQEQEKKSDEERTMLEYNKAVAESVQMSGDGDPEPNDWLIHTKWPKVIGRRDHNQLRRLLRHPP</sequence>
<evidence type="ECO:0008006" key="3">
    <source>
        <dbReference type="Google" id="ProtNLM"/>
    </source>
</evidence>
<proteinExistence type="predicted"/>
<accession>A0ABR1EZR4</accession>
<name>A0ABR1EZR4_9ASCO</name>
<evidence type="ECO:0000313" key="1">
    <source>
        <dbReference type="EMBL" id="KAK7202363.1"/>
    </source>
</evidence>
<evidence type="ECO:0000313" key="2">
    <source>
        <dbReference type="Proteomes" id="UP001498771"/>
    </source>
</evidence>
<dbReference type="InterPro" id="IPR022698">
    <property type="entry name" value="OrsD"/>
</dbReference>
<dbReference type="RefSeq" id="XP_064765396.1">
    <property type="nucleotide sequence ID" value="XM_064911250.1"/>
</dbReference>
<protein>
    <recommendedName>
        <fullName evidence="3">C2H2-type domain-containing protein</fullName>
    </recommendedName>
</protein>
<dbReference type="Pfam" id="PF12013">
    <property type="entry name" value="OrsD"/>
    <property type="match status" value="1"/>
</dbReference>
<reference evidence="1 2" key="1">
    <citation type="submission" date="2024-03" db="EMBL/GenBank/DDBJ databases">
        <title>Genome-scale model development and genomic sequencing of the oleaginous clade Lipomyces.</title>
        <authorList>
            <consortium name="Lawrence Berkeley National Laboratory"/>
            <person name="Czajka J.J."/>
            <person name="Han Y."/>
            <person name="Kim J."/>
            <person name="Mondo S.J."/>
            <person name="Hofstad B.A."/>
            <person name="Robles A."/>
            <person name="Haridas S."/>
            <person name="Riley R."/>
            <person name="LaButti K."/>
            <person name="Pangilinan J."/>
            <person name="Andreopoulos W."/>
            <person name="Lipzen A."/>
            <person name="Yan J."/>
            <person name="Wang M."/>
            <person name="Ng V."/>
            <person name="Grigoriev I.V."/>
            <person name="Spatafora J.W."/>
            <person name="Magnuson J.K."/>
            <person name="Baker S.E."/>
            <person name="Pomraning K.R."/>
        </authorList>
    </citation>
    <scope>NUCLEOTIDE SEQUENCE [LARGE SCALE GENOMIC DNA]</scope>
    <source>
        <strain evidence="1 2">Phaff 52-87</strain>
    </source>
</reference>